<keyword evidence="7" id="KW-1185">Reference proteome</keyword>
<evidence type="ECO:0000259" key="5">
    <source>
        <dbReference type="PROSITE" id="PS50110"/>
    </source>
</evidence>
<dbReference type="PROSITE" id="PS50110">
    <property type="entry name" value="RESPONSE_REGULATORY"/>
    <property type="match status" value="1"/>
</dbReference>
<dbReference type="RefSeq" id="WP_202056223.1">
    <property type="nucleotide sequence ID" value="NZ_JAEQMY010000004.1"/>
</dbReference>
<evidence type="ECO:0000256" key="4">
    <source>
        <dbReference type="PROSITE-ProRule" id="PRU00169"/>
    </source>
</evidence>
<reference evidence="6" key="1">
    <citation type="submission" date="2021-01" db="EMBL/GenBank/DDBJ databases">
        <title>Microvirga sp.</title>
        <authorList>
            <person name="Kim M.K."/>
        </authorList>
    </citation>
    <scope>NUCLEOTIDE SEQUENCE</scope>
    <source>
        <strain evidence="6">5420S-16</strain>
    </source>
</reference>
<organism evidence="6 7">
    <name type="scientific">Microvirga aerilata</name>
    <dbReference type="NCBI Taxonomy" id="670292"/>
    <lineage>
        <taxon>Bacteria</taxon>
        <taxon>Pseudomonadati</taxon>
        <taxon>Pseudomonadota</taxon>
        <taxon>Alphaproteobacteria</taxon>
        <taxon>Hyphomicrobiales</taxon>
        <taxon>Methylobacteriaceae</taxon>
        <taxon>Microvirga</taxon>
    </lineage>
</organism>
<dbReference type="AlphaFoldDB" id="A0A936ZAH9"/>
<evidence type="ECO:0000256" key="1">
    <source>
        <dbReference type="ARBA" id="ARBA00022553"/>
    </source>
</evidence>
<sequence>MSEKLRVLVVDDEALVADFIADLVEEAGHEVIGIAATREKALEYLERSAIDLAILDIRLKGRLNGIDLAQATRAREIPHMFITGSGDPSTREAAEATGPLAILQKPFSQERLVSVLSQMAQRDHSLN</sequence>
<name>A0A936ZAH9_9HYPH</name>
<evidence type="ECO:0000313" key="7">
    <source>
        <dbReference type="Proteomes" id="UP000605848"/>
    </source>
</evidence>
<gene>
    <name evidence="6" type="ORF">JKG68_04475</name>
</gene>
<keyword evidence="1 4" id="KW-0597">Phosphoprotein</keyword>
<dbReference type="PANTHER" id="PTHR44591">
    <property type="entry name" value="STRESS RESPONSE REGULATOR PROTEIN 1"/>
    <property type="match status" value="1"/>
</dbReference>
<keyword evidence="2" id="KW-0805">Transcription regulation</keyword>
<dbReference type="Gene3D" id="3.40.50.2300">
    <property type="match status" value="1"/>
</dbReference>
<accession>A0A936ZAH9</accession>
<feature type="domain" description="Response regulatory" evidence="5">
    <location>
        <begin position="6"/>
        <end position="120"/>
    </location>
</feature>
<evidence type="ECO:0000256" key="3">
    <source>
        <dbReference type="ARBA" id="ARBA00023163"/>
    </source>
</evidence>
<dbReference type="PANTHER" id="PTHR44591:SF3">
    <property type="entry name" value="RESPONSE REGULATORY DOMAIN-CONTAINING PROTEIN"/>
    <property type="match status" value="1"/>
</dbReference>
<dbReference type="Pfam" id="PF00072">
    <property type="entry name" value="Response_reg"/>
    <property type="match status" value="1"/>
</dbReference>
<dbReference type="GO" id="GO:0000160">
    <property type="term" value="P:phosphorelay signal transduction system"/>
    <property type="evidence" value="ECO:0007669"/>
    <property type="project" value="InterPro"/>
</dbReference>
<evidence type="ECO:0000313" key="6">
    <source>
        <dbReference type="EMBL" id="MBL0403212.1"/>
    </source>
</evidence>
<dbReference type="Proteomes" id="UP000605848">
    <property type="component" value="Unassembled WGS sequence"/>
</dbReference>
<keyword evidence="3" id="KW-0804">Transcription</keyword>
<proteinExistence type="predicted"/>
<dbReference type="SMART" id="SM00448">
    <property type="entry name" value="REC"/>
    <property type="match status" value="1"/>
</dbReference>
<feature type="modified residue" description="4-aspartylphosphate" evidence="4">
    <location>
        <position position="56"/>
    </location>
</feature>
<evidence type="ECO:0000256" key="2">
    <source>
        <dbReference type="ARBA" id="ARBA00023015"/>
    </source>
</evidence>
<dbReference type="InterPro" id="IPR050595">
    <property type="entry name" value="Bact_response_regulator"/>
</dbReference>
<dbReference type="SUPFAM" id="SSF52172">
    <property type="entry name" value="CheY-like"/>
    <property type="match status" value="1"/>
</dbReference>
<protein>
    <submittedName>
        <fullName evidence="6">Response regulator</fullName>
    </submittedName>
</protein>
<comment type="caution">
    <text evidence="6">The sequence shown here is derived from an EMBL/GenBank/DDBJ whole genome shotgun (WGS) entry which is preliminary data.</text>
</comment>
<dbReference type="InterPro" id="IPR001789">
    <property type="entry name" value="Sig_transdc_resp-reg_receiver"/>
</dbReference>
<dbReference type="EMBL" id="JAEQMY010000004">
    <property type="protein sequence ID" value="MBL0403212.1"/>
    <property type="molecule type" value="Genomic_DNA"/>
</dbReference>
<dbReference type="InterPro" id="IPR011006">
    <property type="entry name" value="CheY-like_superfamily"/>
</dbReference>